<evidence type="ECO:0000256" key="6">
    <source>
        <dbReference type="SAM" id="Coils"/>
    </source>
</evidence>
<dbReference type="Ensembl" id="ENSATET00000004590.3">
    <property type="protein sequence ID" value="ENSATEP00000004553.3"/>
    <property type="gene ID" value="ENSATEG00000003183.3"/>
</dbReference>
<reference evidence="10" key="1">
    <citation type="submission" date="2021-04" db="EMBL/GenBank/DDBJ databases">
        <authorList>
            <consortium name="Wellcome Sanger Institute Data Sharing"/>
        </authorList>
    </citation>
    <scope>NUCLEOTIDE SEQUENCE [LARGE SCALE GENOMIC DNA]</scope>
</reference>
<organism evidence="10 11">
    <name type="scientific">Anabas testudineus</name>
    <name type="common">Climbing perch</name>
    <name type="synonym">Anthias testudineus</name>
    <dbReference type="NCBI Taxonomy" id="64144"/>
    <lineage>
        <taxon>Eukaryota</taxon>
        <taxon>Metazoa</taxon>
        <taxon>Chordata</taxon>
        <taxon>Craniata</taxon>
        <taxon>Vertebrata</taxon>
        <taxon>Euteleostomi</taxon>
        <taxon>Actinopterygii</taxon>
        <taxon>Neopterygii</taxon>
        <taxon>Teleostei</taxon>
        <taxon>Neoteleostei</taxon>
        <taxon>Acanthomorphata</taxon>
        <taxon>Anabantaria</taxon>
        <taxon>Anabantiformes</taxon>
        <taxon>Anabantoidei</taxon>
        <taxon>Anabantidae</taxon>
        <taxon>Anabas</taxon>
    </lineage>
</organism>
<evidence type="ECO:0000313" key="11">
    <source>
        <dbReference type="Proteomes" id="UP000265040"/>
    </source>
</evidence>
<dbReference type="Proteomes" id="UP000265040">
    <property type="component" value="Chromosome 1"/>
</dbReference>
<proteinExistence type="predicted"/>
<name>A0A3Q1HHY0_ANATE</name>
<dbReference type="GO" id="GO:0005637">
    <property type="term" value="C:nuclear inner membrane"/>
    <property type="evidence" value="ECO:0007669"/>
    <property type="project" value="UniProtKB-SubCell"/>
</dbReference>
<evidence type="ECO:0000256" key="3">
    <source>
        <dbReference type="ARBA" id="ARBA00023054"/>
    </source>
</evidence>
<evidence type="ECO:0000256" key="4">
    <source>
        <dbReference type="ARBA" id="ARBA00023136"/>
    </source>
</evidence>
<dbReference type="RefSeq" id="XP_026215948.1">
    <property type="nucleotide sequence ID" value="XM_026360163.1"/>
</dbReference>
<dbReference type="FunFam" id="2.60.120.260:FF:000009">
    <property type="entry name" value="SUN domain-containing protein 1 isoform X1"/>
    <property type="match status" value="1"/>
</dbReference>
<dbReference type="GO" id="GO:0043495">
    <property type="term" value="F:protein-membrane adaptor activity"/>
    <property type="evidence" value="ECO:0007669"/>
    <property type="project" value="TreeGrafter"/>
</dbReference>
<keyword evidence="1 8" id="KW-0812">Transmembrane</keyword>
<feature type="compositionally biased region" description="Basic residues" evidence="7">
    <location>
        <begin position="37"/>
        <end position="48"/>
    </location>
</feature>
<comment type="subcellular location">
    <subcellularLocation>
        <location evidence="5">Nucleus inner membrane</location>
        <topology evidence="5">Single-pass type II membrane protein</topology>
    </subcellularLocation>
</comment>
<feature type="compositionally biased region" description="Low complexity" evidence="7">
    <location>
        <begin position="49"/>
        <end position="63"/>
    </location>
</feature>
<feature type="region of interest" description="Disordered" evidence="7">
    <location>
        <begin position="1"/>
        <end position="177"/>
    </location>
</feature>
<feature type="transmembrane region" description="Helical" evidence="8">
    <location>
        <begin position="223"/>
        <end position="245"/>
    </location>
</feature>
<protein>
    <recommendedName>
        <fullName evidence="9">SUN domain-containing protein</fullName>
    </recommendedName>
</protein>
<dbReference type="CTD" id="25777"/>
<evidence type="ECO:0000313" key="10">
    <source>
        <dbReference type="Ensembl" id="ENSATEP00000004553.3"/>
    </source>
</evidence>
<evidence type="ECO:0000259" key="9">
    <source>
        <dbReference type="PROSITE" id="PS51469"/>
    </source>
</evidence>
<dbReference type="PANTHER" id="PTHR12911:SF22">
    <property type="entry name" value="SUN DOMAIN-CONTAINING PROTEIN 2"/>
    <property type="match status" value="1"/>
</dbReference>
<feature type="compositionally biased region" description="Low complexity" evidence="7">
    <location>
        <begin position="77"/>
        <end position="87"/>
    </location>
</feature>
<keyword evidence="11" id="KW-1185">Reference proteome</keyword>
<dbReference type="AlphaFoldDB" id="A0A3Q1HHY0"/>
<evidence type="ECO:0000256" key="7">
    <source>
        <dbReference type="SAM" id="MobiDB-lite"/>
    </source>
</evidence>
<feature type="coiled-coil region" evidence="6">
    <location>
        <begin position="321"/>
        <end position="395"/>
    </location>
</feature>
<dbReference type="Gene3D" id="2.60.120.260">
    <property type="entry name" value="Galactose-binding domain-like"/>
    <property type="match status" value="1"/>
</dbReference>
<dbReference type="InParanoid" id="A0A3Q1HHY0"/>
<reference evidence="10" key="2">
    <citation type="submission" date="2025-08" db="UniProtKB">
        <authorList>
            <consortium name="Ensembl"/>
        </authorList>
    </citation>
    <scope>IDENTIFICATION</scope>
</reference>
<evidence type="ECO:0000256" key="8">
    <source>
        <dbReference type="SAM" id="Phobius"/>
    </source>
</evidence>
<dbReference type="RefSeq" id="XP_026215949.1">
    <property type="nucleotide sequence ID" value="XM_026360164.1"/>
</dbReference>
<sequence>MSRRSSRLVSGGYYNSDEESDSSSVTNISYRENPVKVFKKKAGIRKAGGRTSSRANSNTSLSSPESPVAAGPSDGLTPSPSSSQTQSVMRTVPYVSTTATPRPALTPSSGRSQAPSCCPAVPPEKYTHPALYNTSRPGLHLRPDHKELSQSGVDSSGYSSSEGTYRKPTPATSSTSTGYKSAINSAFFRLMDSASSMATAAQSKIMHLRTLANTSLSHRMKKAIGLLFLLLLLLLLILLCIWFILPFLTSLISRMTVTKTLSQPKPKGEPVILATPPPQPSTMQSTPVVDPAVVSAAVEAKMQLLLVELQLKQEQLLSQMKERIQLDMQNMKAKLEAVNSDSRLRLEQEVSGLDRKMMEYQTESHTGQSSLSLRIQALEAQNAKLSQELLSIQLMPPPAPHPETSAILHSHLTPELQQAMEKWFTDRIKEHDAIRLADKGGCSDCGRPMADKMADFALETQGASVISTRCSETYRIRSACVTLFGFPLWYPSESPRTVIQGYPVLLPGKCWAFHGVQGILVISLSHPVRITHVTLDHLPRYNSPTGRIDSAPKDFEVYGMKNDTEEGTLLGTFTYDENAESTQTFQLPSPSDEVYRYVELRVLSNWGHVEYTCLYRFRVHGKIAST</sequence>
<evidence type="ECO:0000256" key="5">
    <source>
        <dbReference type="ARBA" id="ARBA00037816"/>
    </source>
</evidence>
<feature type="compositionally biased region" description="Polar residues" evidence="7">
    <location>
        <begin position="94"/>
        <end position="115"/>
    </location>
</feature>
<keyword evidence="3 6" id="KW-0175">Coiled coil</keyword>
<keyword evidence="2 8" id="KW-1133">Transmembrane helix</keyword>
<evidence type="ECO:0000256" key="2">
    <source>
        <dbReference type="ARBA" id="ARBA00022989"/>
    </source>
</evidence>
<dbReference type="GeneTree" id="ENSGT00940000160024"/>
<dbReference type="GO" id="GO:0034993">
    <property type="term" value="C:meiotic nuclear membrane microtubule tethering complex"/>
    <property type="evidence" value="ECO:0007669"/>
    <property type="project" value="TreeGrafter"/>
</dbReference>
<dbReference type="InterPro" id="IPR045119">
    <property type="entry name" value="SUN1-5"/>
</dbReference>
<dbReference type="InterPro" id="IPR012919">
    <property type="entry name" value="SUN_dom"/>
</dbReference>
<dbReference type="PROSITE" id="PS51469">
    <property type="entry name" value="SUN"/>
    <property type="match status" value="1"/>
</dbReference>
<evidence type="ECO:0000256" key="1">
    <source>
        <dbReference type="ARBA" id="ARBA00022692"/>
    </source>
</evidence>
<accession>A0A3Q1HHY0</accession>
<dbReference type="GeneID" id="113162141"/>
<keyword evidence="4 8" id="KW-0472">Membrane</keyword>
<feature type="compositionally biased region" description="Low complexity" evidence="7">
    <location>
        <begin position="149"/>
        <end position="163"/>
    </location>
</feature>
<reference evidence="10" key="3">
    <citation type="submission" date="2025-09" db="UniProtKB">
        <authorList>
            <consortium name="Ensembl"/>
        </authorList>
    </citation>
    <scope>IDENTIFICATION</scope>
</reference>
<feature type="domain" description="SUN" evidence="9">
    <location>
        <begin position="462"/>
        <end position="624"/>
    </location>
</feature>
<dbReference type="Pfam" id="PF07738">
    <property type="entry name" value="Sad1_UNC"/>
    <property type="match status" value="1"/>
</dbReference>
<dbReference type="PANTHER" id="PTHR12911">
    <property type="entry name" value="SAD1/UNC-84-LIKE PROTEIN-RELATED"/>
    <property type="match status" value="1"/>
</dbReference>